<protein>
    <recommendedName>
        <fullName evidence="1">DUF6538 domain-containing protein</fullName>
    </recommendedName>
</protein>
<comment type="caution">
    <text evidence="2">The sequence shown here is derived from an EMBL/GenBank/DDBJ whole genome shotgun (WGS) entry which is preliminary data.</text>
</comment>
<dbReference type="Proteomes" id="UP000011744">
    <property type="component" value="Unassembled WGS sequence"/>
</dbReference>
<organism evidence="2 3">
    <name type="scientific">Paramagnetospirillum caucaseum</name>
    <dbReference type="NCBI Taxonomy" id="1244869"/>
    <lineage>
        <taxon>Bacteria</taxon>
        <taxon>Pseudomonadati</taxon>
        <taxon>Pseudomonadota</taxon>
        <taxon>Alphaproteobacteria</taxon>
        <taxon>Rhodospirillales</taxon>
        <taxon>Magnetospirillaceae</taxon>
        <taxon>Paramagnetospirillum</taxon>
    </lineage>
</organism>
<dbReference type="AlphaFoldDB" id="M2ZJI0"/>
<dbReference type="EMBL" id="AONQ01000208">
    <property type="protein sequence ID" value="EME67467.1"/>
    <property type="molecule type" value="Genomic_DNA"/>
</dbReference>
<evidence type="ECO:0000259" key="1">
    <source>
        <dbReference type="Pfam" id="PF20172"/>
    </source>
</evidence>
<reference evidence="2 3" key="1">
    <citation type="journal article" date="2014" name="Genome Announc.">
        <title>Draft Genome Sequence of Magnetospirillum sp. Strain SO-1, a Freshwater Magnetotactic Bacterium Isolated from the Ol'khovka River, Russia.</title>
        <authorList>
            <person name="Grouzdev D.S."/>
            <person name="Dziuba M.V."/>
            <person name="Sukhacheva M.S."/>
            <person name="Mardanov A.V."/>
            <person name="Beletskiy A.V."/>
            <person name="Kuznetsov B.B."/>
            <person name="Skryabin K.G."/>
        </authorList>
    </citation>
    <scope>NUCLEOTIDE SEQUENCE [LARGE SCALE GENOMIC DNA]</scope>
    <source>
        <strain evidence="2 3">SO-1</strain>
    </source>
</reference>
<evidence type="ECO:0000313" key="2">
    <source>
        <dbReference type="EMBL" id="EME67467.1"/>
    </source>
</evidence>
<name>M2ZJI0_9PROT</name>
<dbReference type="InterPro" id="IPR046668">
    <property type="entry name" value="DUF6538"/>
</dbReference>
<dbReference type="Pfam" id="PF20172">
    <property type="entry name" value="DUF6538"/>
    <property type="match status" value="1"/>
</dbReference>
<feature type="non-terminal residue" evidence="2">
    <location>
        <position position="75"/>
    </location>
</feature>
<sequence>MAVPTDLRPKLARSDVNRSLGTSNYYDAVRTARKVAYEVECLFDQVRAGGQVQVDFGDHAETEPASTITMDVGEV</sequence>
<proteinExistence type="predicted"/>
<gene>
    <name evidence="2" type="ORF">H261_23367</name>
</gene>
<feature type="domain" description="DUF6538" evidence="1">
    <location>
        <begin position="2"/>
        <end position="47"/>
    </location>
</feature>
<accession>M2ZJI0</accession>
<evidence type="ECO:0000313" key="3">
    <source>
        <dbReference type="Proteomes" id="UP000011744"/>
    </source>
</evidence>
<keyword evidence="3" id="KW-1185">Reference proteome</keyword>